<dbReference type="Proteomes" id="UP000655208">
    <property type="component" value="Unassembled WGS sequence"/>
</dbReference>
<dbReference type="InterPro" id="IPR001647">
    <property type="entry name" value="HTH_TetR"/>
</dbReference>
<evidence type="ECO:0000259" key="5">
    <source>
        <dbReference type="PROSITE" id="PS50977"/>
    </source>
</evidence>
<protein>
    <submittedName>
        <fullName evidence="6">TetR family transcriptional regulator</fullName>
    </submittedName>
</protein>
<dbReference type="EMBL" id="BMNA01000002">
    <property type="protein sequence ID" value="GGL93143.1"/>
    <property type="molecule type" value="Genomic_DNA"/>
</dbReference>
<dbReference type="Pfam" id="PF16925">
    <property type="entry name" value="TetR_C_13"/>
    <property type="match status" value="1"/>
</dbReference>
<reference evidence="6" key="2">
    <citation type="submission" date="2020-09" db="EMBL/GenBank/DDBJ databases">
        <authorList>
            <person name="Sun Q."/>
            <person name="Zhou Y."/>
        </authorList>
    </citation>
    <scope>NUCLEOTIDE SEQUENCE</scope>
    <source>
        <strain evidence="6">CGMCC 4.7308</strain>
    </source>
</reference>
<dbReference type="Gene3D" id="1.10.357.10">
    <property type="entry name" value="Tetracycline Repressor, domain 2"/>
    <property type="match status" value="1"/>
</dbReference>
<keyword evidence="2 4" id="KW-0238">DNA-binding</keyword>
<reference evidence="6" key="1">
    <citation type="journal article" date="2014" name="Int. J. Syst. Evol. Microbiol.">
        <title>Complete genome sequence of Corynebacterium casei LMG S-19264T (=DSM 44701T), isolated from a smear-ripened cheese.</title>
        <authorList>
            <consortium name="US DOE Joint Genome Institute (JGI-PGF)"/>
            <person name="Walter F."/>
            <person name="Albersmeier A."/>
            <person name="Kalinowski J."/>
            <person name="Ruckert C."/>
        </authorList>
    </citation>
    <scope>NUCLEOTIDE SEQUENCE</scope>
    <source>
        <strain evidence="6">CGMCC 4.7308</strain>
    </source>
</reference>
<dbReference type="PRINTS" id="PR00455">
    <property type="entry name" value="HTHTETR"/>
</dbReference>
<dbReference type="Pfam" id="PF00440">
    <property type="entry name" value="TetR_N"/>
    <property type="match status" value="1"/>
</dbReference>
<evidence type="ECO:0000256" key="3">
    <source>
        <dbReference type="ARBA" id="ARBA00023163"/>
    </source>
</evidence>
<evidence type="ECO:0000256" key="2">
    <source>
        <dbReference type="ARBA" id="ARBA00023125"/>
    </source>
</evidence>
<accession>A0A917WC25</accession>
<dbReference type="InterPro" id="IPR036271">
    <property type="entry name" value="Tet_transcr_reg_TetR-rel_C_sf"/>
</dbReference>
<sequence>MYGMPRADTREELIASTQDLLWERGYAATSPRAILDRAGAGQGSMYHHFAGKEDLAAAAFRRTADRLLDAASAVLDDPGDTGGALDAGGAGGAGGGGGAGGAVGRVQAYLLRRRDVLRGCPVGRMAGDADVLGTPALREILAGTFDRIRAATTEVLAEAVRRGELPADVDPAQLADTVLAVVQGGYVLARAAGNPAPFDRAVRGAVDLLERARTAGR</sequence>
<dbReference type="PANTHER" id="PTHR47506:SF3">
    <property type="entry name" value="HTH-TYPE TRANSCRIPTIONAL REGULATOR LMRA"/>
    <property type="match status" value="1"/>
</dbReference>
<name>A0A917WC25_9ACTN</name>
<gene>
    <name evidence="6" type="ORF">GCM10011594_11200</name>
</gene>
<keyword evidence="3" id="KW-0804">Transcription</keyword>
<dbReference type="SUPFAM" id="SSF46689">
    <property type="entry name" value="Homeodomain-like"/>
    <property type="match status" value="1"/>
</dbReference>
<evidence type="ECO:0000313" key="7">
    <source>
        <dbReference type="Proteomes" id="UP000655208"/>
    </source>
</evidence>
<dbReference type="AlphaFoldDB" id="A0A917WC25"/>
<dbReference type="InterPro" id="IPR011075">
    <property type="entry name" value="TetR_C"/>
</dbReference>
<organism evidence="6 7">
    <name type="scientific">Nakamurella endophytica</name>
    <dbReference type="NCBI Taxonomy" id="1748367"/>
    <lineage>
        <taxon>Bacteria</taxon>
        <taxon>Bacillati</taxon>
        <taxon>Actinomycetota</taxon>
        <taxon>Actinomycetes</taxon>
        <taxon>Nakamurellales</taxon>
        <taxon>Nakamurellaceae</taxon>
        <taxon>Nakamurella</taxon>
    </lineage>
</organism>
<dbReference type="PROSITE" id="PS50977">
    <property type="entry name" value="HTH_TETR_2"/>
    <property type="match status" value="1"/>
</dbReference>
<dbReference type="SUPFAM" id="SSF48498">
    <property type="entry name" value="Tetracyclin repressor-like, C-terminal domain"/>
    <property type="match status" value="1"/>
</dbReference>
<feature type="domain" description="HTH tetR-type" evidence="5">
    <location>
        <begin position="7"/>
        <end position="67"/>
    </location>
</feature>
<keyword evidence="7" id="KW-1185">Reference proteome</keyword>
<dbReference type="InterPro" id="IPR009057">
    <property type="entry name" value="Homeodomain-like_sf"/>
</dbReference>
<evidence type="ECO:0000256" key="1">
    <source>
        <dbReference type="ARBA" id="ARBA00023015"/>
    </source>
</evidence>
<feature type="DNA-binding region" description="H-T-H motif" evidence="4">
    <location>
        <begin position="30"/>
        <end position="49"/>
    </location>
</feature>
<evidence type="ECO:0000256" key="4">
    <source>
        <dbReference type="PROSITE-ProRule" id="PRU00335"/>
    </source>
</evidence>
<proteinExistence type="predicted"/>
<dbReference type="PANTHER" id="PTHR47506">
    <property type="entry name" value="TRANSCRIPTIONAL REGULATORY PROTEIN"/>
    <property type="match status" value="1"/>
</dbReference>
<comment type="caution">
    <text evidence="6">The sequence shown here is derived from an EMBL/GenBank/DDBJ whole genome shotgun (WGS) entry which is preliminary data.</text>
</comment>
<dbReference type="GO" id="GO:0003677">
    <property type="term" value="F:DNA binding"/>
    <property type="evidence" value="ECO:0007669"/>
    <property type="project" value="UniProtKB-UniRule"/>
</dbReference>
<dbReference type="RefSeq" id="WP_188940501.1">
    <property type="nucleotide sequence ID" value="NZ_BMNA01000002.1"/>
</dbReference>
<evidence type="ECO:0000313" key="6">
    <source>
        <dbReference type="EMBL" id="GGL93143.1"/>
    </source>
</evidence>
<keyword evidence="1" id="KW-0805">Transcription regulation</keyword>